<evidence type="ECO:0000313" key="2">
    <source>
        <dbReference type="Proteomes" id="UP000199129"/>
    </source>
</evidence>
<protein>
    <submittedName>
        <fullName evidence="1">Uncharacterized protein</fullName>
    </submittedName>
</protein>
<evidence type="ECO:0000313" key="1">
    <source>
        <dbReference type="EMBL" id="SEE97365.1"/>
    </source>
</evidence>
<organism evidence="1 2">
    <name type="scientific">Pseudomonas palleroniana</name>
    <dbReference type="NCBI Taxonomy" id="191390"/>
    <lineage>
        <taxon>Bacteria</taxon>
        <taxon>Pseudomonadati</taxon>
        <taxon>Pseudomonadota</taxon>
        <taxon>Gammaproteobacteria</taxon>
        <taxon>Pseudomonadales</taxon>
        <taxon>Pseudomonadaceae</taxon>
        <taxon>Pseudomonas</taxon>
    </lineage>
</organism>
<accession>A0A1H5N6Y4</accession>
<proteinExistence type="predicted"/>
<dbReference type="AlphaFoldDB" id="A0A1H5N6Y4"/>
<reference evidence="1 2" key="1">
    <citation type="submission" date="2016-10" db="EMBL/GenBank/DDBJ databases">
        <authorList>
            <person name="de Groot N.N."/>
        </authorList>
    </citation>
    <scope>NUCLEOTIDE SEQUENCE [LARGE SCALE GENOMIC DNA]</scope>
    <source>
        <strain evidence="1 2">BS3265</strain>
    </source>
</reference>
<name>A0A1H5N6Y4_9PSED</name>
<sequence>MILLCLLTCPSHISASLKPVFISPAETVDNHRHQLLPSPSGPSLRRARQYVEHEETLRADIANCNPRWSWIDNVLENAGLTN</sequence>
<gene>
    <name evidence="1" type="ORF">SAMN04490198_3957</name>
</gene>
<dbReference type="EMBL" id="FNUA01000002">
    <property type="protein sequence ID" value="SEE97365.1"/>
    <property type="molecule type" value="Genomic_DNA"/>
</dbReference>
<dbReference type="Proteomes" id="UP000199129">
    <property type="component" value="Unassembled WGS sequence"/>
</dbReference>